<evidence type="ECO:0000313" key="1">
    <source>
        <dbReference type="EMBL" id="GLI57815.1"/>
    </source>
</evidence>
<dbReference type="EMBL" id="BSDY01000025">
    <property type="protein sequence ID" value="GLI57815.1"/>
    <property type="molecule type" value="Genomic_DNA"/>
</dbReference>
<evidence type="ECO:0000313" key="2">
    <source>
        <dbReference type="Proteomes" id="UP001144471"/>
    </source>
</evidence>
<keyword evidence="2" id="KW-1185">Reference proteome</keyword>
<accession>A0A9W6LQ28</accession>
<dbReference type="RefSeq" id="WP_281837490.1">
    <property type="nucleotide sequence ID" value="NZ_BSDY01000025.1"/>
</dbReference>
<proteinExistence type="predicted"/>
<dbReference type="Proteomes" id="UP001144471">
    <property type="component" value="Unassembled WGS sequence"/>
</dbReference>
<sequence>MKPDLKKCPRCGSKEVVEIIYGMPTEELFKEIQEKDNYWLGGCCINLETPDPDYHCKACGYEWLSLENKKISK</sequence>
<protein>
    <submittedName>
        <fullName evidence="1">Uncharacterized protein</fullName>
    </submittedName>
</protein>
<organism evidence="1 2">
    <name type="scientific">Propionigenium maris DSM 9537</name>
    <dbReference type="NCBI Taxonomy" id="1123000"/>
    <lineage>
        <taxon>Bacteria</taxon>
        <taxon>Fusobacteriati</taxon>
        <taxon>Fusobacteriota</taxon>
        <taxon>Fusobacteriia</taxon>
        <taxon>Fusobacteriales</taxon>
        <taxon>Fusobacteriaceae</taxon>
        <taxon>Propionigenium</taxon>
    </lineage>
</organism>
<dbReference type="AlphaFoldDB" id="A0A9W6LQ28"/>
<comment type="caution">
    <text evidence="1">The sequence shown here is derived from an EMBL/GenBank/DDBJ whole genome shotgun (WGS) entry which is preliminary data.</text>
</comment>
<reference evidence="1" key="1">
    <citation type="submission" date="2022-12" db="EMBL/GenBank/DDBJ databases">
        <title>Reference genome sequencing for broad-spectrum identification of bacterial and archaeal isolates by mass spectrometry.</title>
        <authorList>
            <person name="Sekiguchi Y."/>
            <person name="Tourlousse D.M."/>
        </authorList>
    </citation>
    <scope>NUCLEOTIDE SEQUENCE</scope>
    <source>
        <strain evidence="1">10succ1</strain>
    </source>
</reference>
<gene>
    <name evidence="1" type="ORF">PM10SUCC1_33290</name>
</gene>
<name>A0A9W6LQ28_9FUSO</name>